<accession>A0A0U1HQN7</accession>
<keyword evidence="1" id="KW-0472">Membrane</keyword>
<sequence length="75" mass="8757">MELDLGAIFLFFDYIFFCSGKKPNAAALSAFFIFIFGSAFNYKQEIDTNDILMDIDWFLGVILFFIHCRFFRCGL</sequence>
<keyword evidence="1" id="KW-1133">Transmembrane helix</keyword>
<organism evidence="2 3">
    <name type="scientific">Yersinia rohdei</name>
    <dbReference type="NCBI Taxonomy" id="29485"/>
    <lineage>
        <taxon>Bacteria</taxon>
        <taxon>Pseudomonadati</taxon>
        <taxon>Pseudomonadota</taxon>
        <taxon>Gammaproteobacteria</taxon>
        <taxon>Enterobacterales</taxon>
        <taxon>Yersiniaceae</taxon>
        <taxon>Yersinia</taxon>
    </lineage>
</organism>
<feature type="transmembrane region" description="Helical" evidence="1">
    <location>
        <begin position="25"/>
        <end position="43"/>
    </location>
</feature>
<reference evidence="2 3" key="1">
    <citation type="submission" date="2015-03" db="EMBL/GenBank/DDBJ databases">
        <authorList>
            <person name="Murphy D."/>
        </authorList>
    </citation>
    <scope>NUCLEOTIDE SEQUENCE [LARGE SCALE GENOMIC DNA]</scope>
    <source>
        <strain evidence="2 3">68/02</strain>
    </source>
</reference>
<evidence type="ECO:0000256" key="1">
    <source>
        <dbReference type="SAM" id="Phobius"/>
    </source>
</evidence>
<dbReference type="AlphaFoldDB" id="A0A0U1HQN7"/>
<dbReference type="EMBL" id="CTKE01000005">
    <property type="protein sequence ID" value="CQI88859.1"/>
    <property type="molecule type" value="Genomic_DNA"/>
</dbReference>
<evidence type="ECO:0000313" key="2">
    <source>
        <dbReference type="EMBL" id="CQI88859.1"/>
    </source>
</evidence>
<evidence type="ECO:0000313" key="3">
    <source>
        <dbReference type="Proteomes" id="UP000042054"/>
    </source>
</evidence>
<keyword evidence="1" id="KW-0812">Transmembrane</keyword>
<gene>
    <name evidence="2" type="ORF">ERS008555_01209</name>
</gene>
<name>A0A0U1HQN7_YERRO</name>
<proteinExistence type="predicted"/>
<dbReference type="Proteomes" id="UP000042054">
    <property type="component" value="Unassembled WGS sequence"/>
</dbReference>
<protein>
    <submittedName>
        <fullName evidence="2">Uncharacterized protein</fullName>
    </submittedName>
</protein>